<dbReference type="CDD" id="cd00009">
    <property type="entry name" value="AAA"/>
    <property type="match status" value="1"/>
</dbReference>
<dbReference type="InterPro" id="IPR002611">
    <property type="entry name" value="IstB_ATP-bd"/>
</dbReference>
<dbReference type="InterPro" id="IPR009928">
    <property type="entry name" value="DnaI_N"/>
</dbReference>
<dbReference type="PANTHER" id="PTHR30050:SF8">
    <property type="entry name" value="PRIMOSOMAL PROTEIN DNAI"/>
    <property type="match status" value="1"/>
</dbReference>
<proteinExistence type="predicted"/>
<dbReference type="EMBL" id="JALIRP010000008">
    <property type="protein sequence ID" value="MCJ8013937.1"/>
    <property type="molecule type" value="Genomic_DNA"/>
</dbReference>
<evidence type="ECO:0000259" key="2">
    <source>
        <dbReference type="Pfam" id="PF07319"/>
    </source>
</evidence>
<dbReference type="Gene3D" id="3.40.50.300">
    <property type="entry name" value="P-loop containing nucleotide triphosphate hydrolases"/>
    <property type="match status" value="1"/>
</dbReference>
<evidence type="ECO:0000313" key="4">
    <source>
        <dbReference type="Proteomes" id="UP001139347"/>
    </source>
</evidence>
<feature type="domain" description="IstB-like ATP-binding" evidence="1">
    <location>
        <begin position="167"/>
        <end position="317"/>
    </location>
</feature>
<dbReference type="AlphaFoldDB" id="A0A9X2B6L8"/>
<sequence>MESLGQVLKQMKGPSFLKRSQAIFDELLSNPIVIELREEHPELGEEKLRTNLPRLYQYVNDRRNCVNCPGLDKCPNDFQGHYSKLETEVLHGQLELVERKAPCQLEIAKQNEDQIKKRIRSFYVDERALQEGYNEVEIMRKDRLRAPAVNHVFSYIREVKEHGLSCQGLYLFGSFGTGKTFLMSYLLHELAISGYTGVIVYMPEFVEDLKSMLQDNQKLKDTVEVMKTCDLLIFDDIGAENLSPWVRDHVLGAILNFRMNRKPTFYTSNYDLAGLEKHLSFTSKDGEEMYKGQRLMDRISPFVDVVHLHGENQRRNRSGQLTL</sequence>
<accession>A0A9X2B6L8</accession>
<dbReference type="InterPro" id="IPR027417">
    <property type="entry name" value="P-loop_NTPase"/>
</dbReference>
<dbReference type="Pfam" id="PF01695">
    <property type="entry name" value="IstB_IS21"/>
    <property type="match status" value="1"/>
</dbReference>
<gene>
    <name evidence="3" type="primary">dnaI</name>
    <name evidence="3" type="ORF">MUG84_19605</name>
</gene>
<evidence type="ECO:0000259" key="1">
    <source>
        <dbReference type="Pfam" id="PF01695"/>
    </source>
</evidence>
<dbReference type="Proteomes" id="UP001139347">
    <property type="component" value="Unassembled WGS sequence"/>
</dbReference>
<feature type="domain" description="Primosomal DnaI N-terminal" evidence="2">
    <location>
        <begin position="1"/>
        <end position="88"/>
    </location>
</feature>
<comment type="caution">
    <text evidence="3">The sequence shown here is derived from an EMBL/GenBank/DDBJ whole genome shotgun (WGS) entry which is preliminary data.</text>
</comment>
<dbReference type="Pfam" id="PF07319">
    <property type="entry name" value="DnaI_N"/>
    <property type="match status" value="1"/>
</dbReference>
<dbReference type="PANTHER" id="PTHR30050">
    <property type="entry name" value="CHROMOSOMAL REPLICATION INITIATOR PROTEIN DNAA"/>
    <property type="match status" value="1"/>
</dbReference>
<dbReference type="NCBIfam" id="NF006505">
    <property type="entry name" value="PRK08939.1"/>
    <property type="match status" value="1"/>
</dbReference>
<dbReference type="SUPFAM" id="SSF52540">
    <property type="entry name" value="P-loop containing nucleoside triphosphate hydrolases"/>
    <property type="match status" value="1"/>
</dbReference>
<name>A0A9X2B6L8_9BACL</name>
<reference evidence="3" key="1">
    <citation type="submission" date="2022-04" db="EMBL/GenBank/DDBJ databases">
        <title>Paenibacillus mangrovi sp. nov., a novel endophytic bacterium isolated from bark of Kandelia candel.</title>
        <authorList>
            <person name="Tuo L."/>
        </authorList>
    </citation>
    <scope>NUCLEOTIDE SEQUENCE</scope>
    <source>
        <strain evidence="3">KQZ6P-2</strain>
    </source>
</reference>
<dbReference type="RefSeq" id="WP_244727962.1">
    <property type="nucleotide sequence ID" value="NZ_JALIRP010000008.1"/>
</dbReference>
<evidence type="ECO:0000313" key="3">
    <source>
        <dbReference type="EMBL" id="MCJ8013937.1"/>
    </source>
</evidence>
<dbReference type="GO" id="GO:0005524">
    <property type="term" value="F:ATP binding"/>
    <property type="evidence" value="ECO:0007669"/>
    <property type="project" value="InterPro"/>
</dbReference>
<dbReference type="GO" id="GO:0006260">
    <property type="term" value="P:DNA replication"/>
    <property type="evidence" value="ECO:0007669"/>
    <property type="project" value="TreeGrafter"/>
</dbReference>
<protein>
    <submittedName>
        <fullName evidence="3">Primosomal protein DnaI</fullName>
    </submittedName>
</protein>
<keyword evidence="4" id="KW-1185">Reference proteome</keyword>
<organism evidence="3 4">
    <name type="scientific">Paenibacillus mangrovi</name>
    <dbReference type="NCBI Taxonomy" id="2931978"/>
    <lineage>
        <taxon>Bacteria</taxon>
        <taxon>Bacillati</taxon>
        <taxon>Bacillota</taxon>
        <taxon>Bacilli</taxon>
        <taxon>Bacillales</taxon>
        <taxon>Paenibacillaceae</taxon>
        <taxon>Paenibacillus</taxon>
    </lineage>
</organism>